<evidence type="ECO:0000313" key="5">
    <source>
        <dbReference type="Proteomes" id="UP001242480"/>
    </source>
</evidence>
<keyword evidence="5" id="KW-1185">Reference proteome</keyword>
<evidence type="ECO:0000313" key="4">
    <source>
        <dbReference type="EMBL" id="MDQ0468790.1"/>
    </source>
</evidence>
<dbReference type="PROSITE" id="PS00061">
    <property type="entry name" value="ADH_SHORT"/>
    <property type="match status" value="1"/>
</dbReference>
<dbReference type="PRINTS" id="PR00080">
    <property type="entry name" value="SDRFAMILY"/>
</dbReference>
<dbReference type="PANTHER" id="PTHR43639">
    <property type="entry name" value="OXIDOREDUCTASE, SHORT-CHAIN DEHYDROGENASE/REDUCTASE FAMILY (AFU_ORTHOLOGUE AFUA_5G02870)"/>
    <property type="match status" value="1"/>
</dbReference>
<sequence length="247" mass="24671">MLMPLLGKSAIVTGGGRGIGAAIARALAADGADVAVTYATRPDSAEAVAADIRAAGRRALALRADGADAAALGGAVDEAAASFGRLDILVNNAGMFPVATIEDATLDAFDRTIAVNLRAAFVATRAALRHMGEGGRIIAIGSSLVERVGRPGLGLYAMSKAGLSGLTKALARDLGPRGITANIVHPGPTDTEMNPAAGARADQARAAMAVPRYSMPSEVAALVAWLASPAAQTVTGAAFTIDSGTNA</sequence>
<accession>A0ABU0J3E8</accession>
<comment type="similarity">
    <text evidence="1">Belongs to the short-chain dehydrogenases/reductases (SDR) family.</text>
</comment>
<dbReference type="Proteomes" id="UP001242480">
    <property type="component" value="Unassembled WGS sequence"/>
</dbReference>
<evidence type="ECO:0000259" key="3">
    <source>
        <dbReference type="SMART" id="SM00822"/>
    </source>
</evidence>
<comment type="caution">
    <text evidence="4">The sequence shown here is derived from an EMBL/GenBank/DDBJ whole genome shotgun (WGS) entry which is preliminary data.</text>
</comment>
<gene>
    <name evidence="4" type="ORF">QO011_001790</name>
</gene>
<dbReference type="PANTHER" id="PTHR43639:SF1">
    <property type="entry name" value="SHORT-CHAIN DEHYDROGENASE_REDUCTASE FAMILY PROTEIN"/>
    <property type="match status" value="1"/>
</dbReference>
<dbReference type="Gene3D" id="3.40.50.720">
    <property type="entry name" value="NAD(P)-binding Rossmann-like Domain"/>
    <property type="match status" value="1"/>
</dbReference>
<dbReference type="RefSeq" id="WP_307270467.1">
    <property type="nucleotide sequence ID" value="NZ_JAUSVX010000002.1"/>
</dbReference>
<name>A0ABU0J3E8_9HYPH</name>
<dbReference type="Pfam" id="PF13561">
    <property type="entry name" value="adh_short_C2"/>
    <property type="match status" value="1"/>
</dbReference>
<keyword evidence="2" id="KW-0560">Oxidoreductase</keyword>
<protein>
    <submittedName>
        <fullName evidence="4">NAD(P)-dependent dehydrogenase (Short-subunit alcohol dehydrogenase family)</fullName>
    </submittedName>
</protein>
<evidence type="ECO:0000256" key="1">
    <source>
        <dbReference type="ARBA" id="ARBA00006484"/>
    </source>
</evidence>
<evidence type="ECO:0000256" key="2">
    <source>
        <dbReference type="ARBA" id="ARBA00023002"/>
    </source>
</evidence>
<reference evidence="4 5" key="1">
    <citation type="submission" date="2023-07" db="EMBL/GenBank/DDBJ databases">
        <title>Genomic Encyclopedia of Type Strains, Phase IV (KMG-IV): sequencing the most valuable type-strain genomes for metagenomic binning, comparative biology and taxonomic classification.</title>
        <authorList>
            <person name="Goeker M."/>
        </authorList>
    </citation>
    <scope>NUCLEOTIDE SEQUENCE [LARGE SCALE GENOMIC DNA]</scope>
    <source>
        <strain evidence="4 5">DSM 19619</strain>
    </source>
</reference>
<dbReference type="EMBL" id="JAUSVX010000002">
    <property type="protein sequence ID" value="MDQ0468790.1"/>
    <property type="molecule type" value="Genomic_DNA"/>
</dbReference>
<feature type="domain" description="Ketoreductase" evidence="3">
    <location>
        <begin position="8"/>
        <end position="189"/>
    </location>
</feature>
<organism evidence="4 5">
    <name type="scientific">Labrys wisconsinensis</name>
    <dbReference type="NCBI Taxonomy" id="425677"/>
    <lineage>
        <taxon>Bacteria</taxon>
        <taxon>Pseudomonadati</taxon>
        <taxon>Pseudomonadota</taxon>
        <taxon>Alphaproteobacteria</taxon>
        <taxon>Hyphomicrobiales</taxon>
        <taxon>Xanthobacteraceae</taxon>
        <taxon>Labrys</taxon>
    </lineage>
</organism>
<dbReference type="SMART" id="SM00822">
    <property type="entry name" value="PKS_KR"/>
    <property type="match status" value="1"/>
</dbReference>
<dbReference type="InterPro" id="IPR057326">
    <property type="entry name" value="KR_dom"/>
</dbReference>
<dbReference type="SUPFAM" id="SSF51735">
    <property type="entry name" value="NAD(P)-binding Rossmann-fold domains"/>
    <property type="match status" value="1"/>
</dbReference>
<proteinExistence type="inferred from homology"/>
<dbReference type="PRINTS" id="PR00081">
    <property type="entry name" value="GDHRDH"/>
</dbReference>
<dbReference type="InterPro" id="IPR020904">
    <property type="entry name" value="Sc_DH/Rdtase_CS"/>
</dbReference>
<dbReference type="InterPro" id="IPR036291">
    <property type="entry name" value="NAD(P)-bd_dom_sf"/>
</dbReference>
<dbReference type="InterPro" id="IPR002347">
    <property type="entry name" value="SDR_fam"/>
</dbReference>